<evidence type="ECO:0000313" key="2">
    <source>
        <dbReference type="Proteomes" id="UP001162131"/>
    </source>
</evidence>
<organism evidence="1 2">
    <name type="scientific">Blepharisma stoltei</name>
    <dbReference type="NCBI Taxonomy" id="1481888"/>
    <lineage>
        <taxon>Eukaryota</taxon>
        <taxon>Sar</taxon>
        <taxon>Alveolata</taxon>
        <taxon>Ciliophora</taxon>
        <taxon>Postciliodesmatophora</taxon>
        <taxon>Heterotrichea</taxon>
        <taxon>Heterotrichida</taxon>
        <taxon>Blepharismidae</taxon>
        <taxon>Blepharisma</taxon>
    </lineage>
</organism>
<dbReference type="Proteomes" id="UP001162131">
    <property type="component" value="Unassembled WGS sequence"/>
</dbReference>
<proteinExistence type="predicted"/>
<reference evidence="1" key="1">
    <citation type="submission" date="2021-09" db="EMBL/GenBank/DDBJ databases">
        <authorList>
            <consortium name="AG Swart"/>
            <person name="Singh M."/>
            <person name="Singh A."/>
            <person name="Seah K."/>
            <person name="Emmerich C."/>
        </authorList>
    </citation>
    <scope>NUCLEOTIDE SEQUENCE</scope>
    <source>
        <strain evidence="1">ATCC30299</strain>
    </source>
</reference>
<dbReference type="InterPro" id="IPR024079">
    <property type="entry name" value="MetalloPept_cat_dom_sf"/>
</dbReference>
<protein>
    <submittedName>
        <fullName evidence="1">Uncharacterized protein</fullName>
    </submittedName>
</protein>
<name>A0AAU9IZW8_9CILI</name>
<dbReference type="Gene3D" id="3.40.390.10">
    <property type="entry name" value="Collagenase (Catalytic Domain)"/>
    <property type="match status" value="1"/>
</dbReference>
<dbReference type="AlphaFoldDB" id="A0AAU9IZW8"/>
<comment type="caution">
    <text evidence="1">The sequence shown here is derived from an EMBL/GenBank/DDBJ whole genome shotgun (WGS) entry which is preliminary data.</text>
</comment>
<gene>
    <name evidence="1" type="ORF">BSTOLATCC_MIC21041</name>
</gene>
<dbReference type="EMBL" id="CAJZBQ010000020">
    <property type="protein sequence ID" value="CAG9318569.1"/>
    <property type="molecule type" value="Genomic_DNA"/>
</dbReference>
<evidence type="ECO:0000313" key="1">
    <source>
        <dbReference type="EMBL" id="CAG9318569.1"/>
    </source>
</evidence>
<accession>A0AAU9IZW8</accession>
<sequence>MTYEIFSYVWGLSLCIYKCLMNESNSLDESGRRTGILYPVCLNKLQPIRIRSKRKMWAILNAKKLRKQLFS</sequence>
<keyword evidence="2" id="KW-1185">Reference proteome</keyword>
<dbReference type="GO" id="GO:0008237">
    <property type="term" value="F:metallopeptidase activity"/>
    <property type="evidence" value="ECO:0007669"/>
    <property type="project" value="InterPro"/>
</dbReference>